<sequence>MKILHRGRSQRTKEKHGRDPKGAPPNMRGKDDELEEESEGERGMPSKVQLAEELLNIELISGDSKKTTRIDSQMNDATRKEVVQYLQRNVDIFAWTPQDLEGSIPTSLPIISI</sequence>
<accession>A0AAW2VZ09</accession>
<dbReference type="EMBL" id="JACGWN010000009">
    <property type="protein sequence ID" value="KAL0434135.1"/>
    <property type="molecule type" value="Genomic_DNA"/>
</dbReference>
<evidence type="ECO:0008006" key="3">
    <source>
        <dbReference type="Google" id="ProtNLM"/>
    </source>
</evidence>
<reference evidence="2" key="2">
    <citation type="journal article" date="2024" name="Plant">
        <title>Genomic evolution and insights into agronomic trait innovations of Sesamum species.</title>
        <authorList>
            <person name="Miao H."/>
            <person name="Wang L."/>
            <person name="Qu L."/>
            <person name="Liu H."/>
            <person name="Sun Y."/>
            <person name="Le M."/>
            <person name="Wang Q."/>
            <person name="Wei S."/>
            <person name="Zheng Y."/>
            <person name="Lin W."/>
            <person name="Duan Y."/>
            <person name="Cao H."/>
            <person name="Xiong S."/>
            <person name="Wang X."/>
            <person name="Wei L."/>
            <person name="Li C."/>
            <person name="Ma Q."/>
            <person name="Ju M."/>
            <person name="Zhao R."/>
            <person name="Li G."/>
            <person name="Mu C."/>
            <person name="Tian Q."/>
            <person name="Mei H."/>
            <person name="Zhang T."/>
            <person name="Gao T."/>
            <person name="Zhang H."/>
        </authorList>
    </citation>
    <scope>NUCLEOTIDE SEQUENCE</scope>
    <source>
        <strain evidence="2">KEN1</strain>
    </source>
</reference>
<gene>
    <name evidence="2" type="ORF">Slati_2747800</name>
</gene>
<reference evidence="2" key="1">
    <citation type="submission" date="2020-06" db="EMBL/GenBank/DDBJ databases">
        <authorList>
            <person name="Li T."/>
            <person name="Hu X."/>
            <person name="Zhang T."/>
            <person name="Song X."/>
            <person name="Zhang H."/>
            <person name="Dai N."/>
            <person name="Sheng W."/>
            <person name="Hou X."/>
            <person name="Wei L."/>
        </authorList>
    </citation>
    <scope>NUCLEOTIDE SEQUENCE</scope>
    <source>
        <strain evidence="2">KEN1</strain>
        <tissue evidence="2">Leaf</tissue>
    </source>
</reference>
<dbReference type="AlphaFoldDB" id="A0AAW2VZ09"/>
<feature type="region of interest" description="Disordered" evidence="1">
    <location>
        <begin position="1"/>
        <end position="48"/>
    </location>
</feature>
<proteinExistence type="predicted"/>
<name>A0AAW2VZ09_9LAMI</name>
<evidence type="ECO:0000313" key="2">
    <source>
        <dbReference type="EMBL" id="KAL0434135.1"/>
    </source>
</evidence>
<protein>
    <recommendedName>
        <fullName evidence="3">Reverse transcriptase domain-containing protein</fullName>
    </recommendedName>
</protein>
<organism evidence="2">
    <name type="scientific">Sesamum latifolium</name>
    <dbReference type="NCBI Taxonomy" id="2727402"/>
    <lineage>
        <taxon>Eukaryota</taxon>
        <taxon>Viridiplantae</taxon>
        <taxon>Streptophyta</taxon>
        <taxon>Embryophyta</taxon>
        <taxon>Tracheophyta</taxon>
        <taxon>Spermatophyta</taxon>
        <taxon>Magnoliopsida</taxon>
        <taxon>eudicotyledons</taxon>
        <taxon>Gunneridae</taxon>
        <taxon>Pentapetalae</taxon>
        <taxon>asterids</taxon>
        <taxon>lamiids</taxon>
        <taxon>Lamiales</taxon>
        <taxon>Pedaliaceae</taxon>
        <taxon>Sesamum</taxon>
    </lineage>
</organism>
<evidence type="ECO:0000256" key="1">
    <source>
        <dbReference type="SAM" id="MobiDB-lite"/>
    </source>
</evidence>
<feature type="compositionally biased region" description="Basic residues" evidence="1">
    <location>
        <begin position="1"/>
        <end position="15"/>
    </location>
</feature>
<comment type="caution">
    <text evidence="2">The sequence shown here is derived from an EMBL/GenBank/DDBJ whole genome shotgun (WGS) entry which is preliminary data.</text>
</comment>